<dbReference type="InterPro" id="IPR041698">
    <property type="entry name" value="Methyltransf_25"/>
</dbReference>
<dbReference type="OrthoDB" id="2363476at2759"/>
<reference evidence="3" key="1">
    <citation type="submission" date="2021-06" db="EMBL/GenBank/DDBJ databases">
        <authorList>
            <person name="Kallberg Y."/>
            <person name="Tangrot J."/>
            <person name="Rosling A."/>
        </authorList>
    </citation>
    <scope>NUCLEOTIDE SEQUENCE</scope>
    <source>
        <strain evidence="3">FL966</strain>
    </source>
</reference>
<dbReference type="EMBL" id="CAJVQA010002129">
    <property type="protein sequence ID" value="CAG8537686.1"/>
    <property type="molecule type" value="Genomic_DNA"/>
</dbReference>
<dbReference type="PANTHER" id="PTHR43591:SF24">
    <property type="entry name" value="2-METHOXY-6-POLYPRENYL-1,4-BENZOQUINOL METHYLASE, MITOCHONDRIAL"/>
    <property type="match status" value="1"/>
</dbReference>
<dbReference type="Gene3D" id="3.40.50.150">
    <property type="entry name" value="Vaccinia Virus protein VP39"/>
    <property type="match status" value="1"/>
</dbReference>
<dbReference type="PANTHER" id="PTHR43591">
    <property type="entry name" value="METHYLTRANSFERASE"/>
    <property type="match status" value="1"/>
</dbReference>
<evidence type="ECO:0000313" key="4">
    <source>
        <dbReference type="Proteomes" id="UP000789759"/>
    </source>
</evidence>
<dbReference type="SUPFAM" id="SSF53335">
    <property type="entry name" value="S-adenosyl-L-methionine-dependent methyltransferases"/>
    <property type="match status" value="1"/>
</dbReference>
<dbReference type="Pfam" id="PF13649">
    <property type="entry name" value="Methyltransf_25"/>
    <property type="match status" value="1"/>
</dbReference>
<dbReference type="AlphaFoldDB" id="A0A9N9AP14"/>
<proteinExistence type="predicted"/>
<gene>
    <name evidence="3" type="ORF">CPELLU_LOCUS4150</name>
</gene>
<comment type="caution">
    <text evidence="3">The sequence shown here is derived from an EMBL/GenBank/DDBJ whole genome shotgun (WGS) entry which is preliminary data.</text>
</comment>
<name>A0A9N9AP14_9GLOM</name>
<feature type="compositionally biased region" description="Basic and acidic residues" evidence="1">
    <location>
        <begin position="1"/>
        <end position="19"/>
    </location>
</feature>
<evidence type="ECO:0000259" key="2">
    <source>
        <dbReference type="Pfam" id="PF13649"/>
    </source>
</evidence>
<accession>A0A9N9AP14</accession>
<evidence type="ECO:0000256" key="1">
    <source>
        <dbReference type="SAM" id="MobiDB-lite"/>
    </source>
</evidence>
<evidence type="ECO:0000313" key="3">
    <source>
        <dbReference type="EMBL" id="CAG8537686.1"/>
    </source>
</evidence>
<dbReference type="CDD" id="cd02440">
    <property type="entry name" value="AdoMet_MTases"/>
    <property type="match status" value="1"/>
</dbReference>
<feature type="region of interest" description="Disordered" evidence="1">
    <location>
        <begin position="1"/>
        <end position="24"/>
    </location>
</feature>
<keyword evidence="4" id="KW-1185">Reference proteome</keyword>
<feature type="domain" description="Methyltransferase" evidence="2">
    <location>
        <begin position="62"/>
        <end position="151"/>
    </location>
</feature>
<sequence>MSHHSQINEKENTSEREFIDPVEDEEESANRRLYMHNIYEEVFGGKVGAPVQENLQNGAKALELCCEDGIWITEVADEYPNTEFYGVDSNIQNSDNNFNNITFIECNIFKKLPFPDNEFDYIFAKDKLLYMEKTTFLKVLSEILRVLKPGGWLEIVCTFNTELVYGPAYTRLRNTWESWLKVQNIDKDLSLNLENYLKQTGKTGTPLCRTKDSQVGCGNAFGEFLVEFILFFYRTARDYLAAFMNISLEEFDDLVNKAENELSKENRTTIRHKQVLARKKSMHSEEIEAARTMSSTK</sequence>
<dbReference type="Proteomes" id="UP000789759">
    <property type="component" value="Unassembled WGS sequence"/>
</dbReference>
<dbReference type="GO" id="GO:0008168">
    <property type="term" value="F:methyltransferase activity"/>
    <property type="evidence" value="ECO:0007669"/>
    <property type="project" value="TreeGrafter"/>
</dbReference>
<protein>
    <submittedName>
        <fullName evidence="3">6696_t:CDS:1</fullName>
    </submittedName>
</protein>
<organism evidence="3 4">
    <name type="scientific">Cetraspora pellucida</name>
    <dbReference type="NCBI Taxonomy" id="1433469"/>
    <lineage>
        <taxon>Eukaryota</taxon>
        <taxon>Fungi</taxon>
        <taxon>Fungi incertae sedis</taxon>
        <taxon>Mucoromycota</taxon>
        <taxon>Glomeromycotina</taxon>
        <taxon>Glomeromycetes</taxon>
        <taxon>Diversisporales</taxon>
        <taxon>Gigasporaceae</taxon>
        <taxon>Cetraspora</taxon>
    </lineage>
</organism>
<dbReference type="InterPro" id="IPR029063">
    <property type="entry name" value="SAM-dependent_MTases_sf"/>
</dbReference>